<dbReference type="EMBL" id="BLXO01000003">
    <property type="protein sequence ID" value="GFN46319.1"/>
    <property type="molecule type" value="Genomic_DNA"/>
</dbReference>
<dbReference type="AlphaFoldDB" id="A0A6L2ZP63"/>
<sequence>MIGRYKNQKYTPHGGIILNPRELDLRLFLDKWDSIFVMREQDERQGEQQSIHFYDVEGNAVHSVSLTDESQHSHWQKLLEEYTSPDNPELLLQSLSPSQKNSIDINNAAQIEDEWRKMTDIHQFFRLLERHNVTRQQLFRVVADDLAYQVERGALLQILNAAHQQQNEIMIFVSNGACIQIFTGLIEQNVTQQKTIGEGWISVNNQRFTLQLHESAIAESWITSKPTKDGFVTSLELFAADGTQIAQLFGQRHEGQPEQSQWREQLSALPVKKDVAA</sequence>
<name>A0A6L2ZP63_9ENTR</name>
<dbReference type="Pfam" id="PF05171">
    <property type="entry name" value="HemS"/>
    <property type="match status" value="2"/>
</dbReference>
<dbReference type="Proteomes" id="UP000504714">
    <property type="component" value="Unassembled WGS sequence"/>
</dbReference>
<dbReference type="InterPro" id="IPR053733">
    <property type="entry name" value="Heme_Transport_Util_sf"/>
</dbReference>
<feature type="domain" description="Haemin-degrading HemS/ChuX" evidence="1">
    <location>
        <begin position="2"/>
        <end position="82"/>
    </location>
</feature>
<evidence type="ECO:0000313" key="2">
    <source>
        <dbReference type="EMBL" id="GFN46319.1"/>
    </source>
</evidence>
<proteinExistence type="predicted"/>
<feature type="domain" description="Haemin-degrading HemS/ChuX" evidence="1">
    <location>
        <begin position="132"/>
        <end position="269"/>
    </location>
</feature>
<organism evidence="2 3">
    <name type="scientific">Candidatus Regiella insecticola</name>
    <dbReference type="NCBI Taxonomy" id="138073"/>
    <lineage>
        <taxon>Bacteria</taxon>
        <taxon>Pseudomonadati</taxon>
        <taxon>Pseudomonadota</taxon>
        <taxon>Gammaproteobacteria</taxon>
        <taxon>Enterobacterales</taxon>
        <taxon>Enterobacteriaceae</taxon>
        <taxon>aphid secondary symbionts</taxon>
        <taxon>Candidatus Regiella</taxon>
    </lineage>
</organism>
<dbReference type="GO" id="GO:0006826">
    <property type="term" value="P:iron ion transport"/>
    <property type="evidence" value="ECO:0007669"/>
    <property type="project" value="InterPro"/>
</dbReference>
<dbReference type="SUPFAM" id="SSF144064">
    <property type="entry name" value="Heme iron utilization protein-like"/>
    <property type="match status" value="1"/>
</dbReference>
<comment type="caution">
    <text evidence="2">The sequence shown here is derived from an EMBL/GenBank/DDBJ whole genome shotgun (WGS) entry which is preliminary data.</text>
</comment>
<evidence type="ECO:0000259" key="1">
    <source>
        <dbReference type="Pfam" id="PF05171"/>
    </source>
</evidence>
<dbReference type="CDD" id="cd16831">
    <property type="entry name" value="HemS-like_C"/>
    <property type="match status" value="1"/>
</dbReference>
<dbReference type="InterPro" id="IPR007845">
    <property type="entry name" value="HemS/ChuX_dom"/>
</dbReference>
<dbReference type="Gene3D" id="3.40.1570.10">
    <property type="entry name" value="HemS/ChuS/ChuX like domains"/>
    <property type="match status" value="2"/>
</dbReference>
<reference evidence="2 3" key="1">
    <citation type="submission" date="2020-06" db="EMBL/GenBank/DDBJ databases">
        <title>The genome sequence of Candidatus Regiella insecticola strain Tut.</title>
        <authorList>
            <person name="Nikoh N."/>
            <person name="Tsuchida T."/>
            <person name="Koga R."/>
            <person name="Oshima K."/>
            <person name="Hattori M."/>
            <person name="Fukatsu T."/>
        </authorList>
    </citation>
    <scope>NUCLEOTIDE SEQUENCE [LARGE SCALE GENOMIC DNA]</scope>
    <source>
        <strain evidence="2 3">Tut</strain>
    </source>
</reference>
<accession>A0A6L2ZP63</accession>
<evidence type="ECO:0000313" key="3">
    <source>
        <dbReference type="Proteomes" id="UP000504714"/>
    </source>
</evidence>
<gene>
    <name evidence="2" type="primary">hmuS</name>
    <name evidence="2" type="ORF">RINTU1_18420</name>
</gene>
<protein>
    <submittedName>
        <fullName evidence="2">Hemin transport protein</fullName>
    </submittedName>
</protein>